<feature type="region of interest" description="Disordered" evidence="3">
    <location>
        <begin position="1445"/>
        <end position="1467"/>
    </location>
</feature>
<dbReference type="InterPro" id="IPR003599">
    <property type="entry name" value="Ig_sub"/>
</dbReference>
<feature type="signal peptide" evidence="5">
    <location>
        <begin position="1"/>
        <end position="19"/>
    </location>
</feature>
<evidence type="ECO:0000256" key="4">
    <source>
        <dbReference type="SAM" id="Phobius"/>
    </source>
</evidence>
<evidence type="ECO:0000256" key="5">
    <source>
        <dbReference type="SAM" id="SignalP"/>
    </source>
</evidence>
<dbReference type="CDD" id="cd00096">
    <property type="entry name" value="Ig"/>
    <property type="match status" value="1"/>
</dbReference>
<dbReference type="PANTHER" id="PTHR44170">
    <property type="entry name" value="PROTEIN SIDEKICK"/>
    <property type="match status" value="1"/>
</dbReference>
<dbReference type="CDD" id="cd00063">
    <property type="entry name" value="FN3"/>
    <property type="match status" value="3"/>
</dbReference>
<evidence type="ECO:0000256" key="2">
    <source>
        <dbReference type="ARBA" id="ARBA00023157"/>
    </source>
</evidence>
<feature type="domain" description="Fibronectin type-III" evidence="7">
    <location>
        <begin position="797"/>
        <end position="890"/>
    </location>
</feature>
<dbReference type="Pfam" id="PF13927">
    <property type="entry name" value="Ig_3"/>
    <property type="match status" value="1"/>
</dbReference>
<gene>
    <name evidence="8" type="ORF">CJN711_LOCUS24626</name>
</gene>
<evidence type="ECO:0000256" key="3">
    <source>
        <dbReference type="SAM" id="MobiDB-lite"/>
    </source>
</evidence>
<reference evidence="8" key="1">
    <citation type="submission" date="2021-02" db="EMBL/GenBank/DDBJ databases">
        <authorList>
            <person name="Nowell W R."/>
        </authorList>
    </citation>
    <scope>NUCLEOTIDE SEQUENCE</scope>
</reference>
<proteinExistence type="predicted"/>
<dbReference type="SUPFAM" id="SSF49265">
    <property type="entry name" value="Fibronectin type III"/>
    <property type="match status" value="3"/>
</dbReference>
<dbReference type="SMART" id="SM00409">
    <property type="entry name" value="IG"/>
    <property type="match status" value="5"/>
</dbReference>
<keyword evidence="1" id="KW-0677">Repeat</keyword>
<dbReference type="InterPro" id="IPR036116">
    <property type="entry name" value="FN3_sf"/>
</dbReference>
<evidence type="ECO:0000313" key="9">
    <source>
        <dbReference type="Proteomes" id="UP000663855"/>
    </source>
</evidence>
<keyword evidence="4" id="KW-0472">Membrane</keyword>
<dbReference type="SMART" id="SM00060">
    <property type="entry name" value="FN3"/>
    <property type="match status" value="4"/>
</dbReference>
<dbReference type="InterPro" id="IPR003598">
    <property type="entry name" value="Ig_sub2"/>
</dbReference>
<keyword evidence="4" id="KW-1133">Transmembrane helix</keyword>
<keyword evidence="2" id="KW-1015">Disulfide bond</keyword>
<dbReference type="SUPFAM" id="SSF48726">
    <property type="entry name" value="Immunoglobulin"/>
    <property type="match status" value="5"/>
</dbReference>
<dbReference type="SMART" id="SM00408">
    <property type="entry name" value="IGc2"/>
    <property type="match status" value="4"/>
</dbReference>
<dbReference type="InterPro" id="IPR007110">
    <property type="entry name" value="Ig-like_dom"/>
</dbReference>
<dbReference type="EMBL" id="CAJNOV010011563">
    <property type="protein sequence ID" value="CAF1452060.1"/>
    <property type="molecule type" value="Genomic_DNA"/>
</dbReference>
<comment type="caution">
    <text evidence="8">The sequence shown here is derived from an EMBL/GenBank/DDBJ whole genome shotgun (WGS) entry which is preliminary data.</text>
</comment>
<feature type="domain" description="Ig-like" evidence="6">
    <location>
        <begin position="127"/>
        <end position="230"/>
    </location>
</feature>
<feature type="chain" id="PRO_5032857645" evidence="5">
    <location>
        <begin position="20"/>
        <end position="1514"/>
    </location>
</feature>
<feature type="domain" description="Fibronectin type-III" evidence="7">
    <location>
        <begin position="693"/>
        <end position="794"/>
    </location>
</feature>
<evidence type="ECO:0000259" key="6">
    <source>
        <dbReference type="PROSITE" id="PS50835"/>
    </source>
</evidence>
<keyword evidence="5" id="KW-0732">Signal</keyword>
<evidence type="ECO:0000256" key="1">
    <source>
        <dbReference type="ARBA" id="ARBA00022737"/>
    </source>
</evidence>
<name>A0A815PQP9_9BILA</name>
<feature type="domain" description="Ig-like" evidence="6">
    <location>
        <begin position="329"/>
        <end position="394"/>
    </location>
</feature>
<feature type="transmembrane region" description="Helical" evidence="4">
    <location>
        <begin position="1251"/>
        <end position="1272"/>
    </location>
</feature>
<sequence length="1514" mass="173090">MKIIICFFIFFGIHQQAFCAIHYPIGPSFVSTITTKQKLYYNNKGIRLDCSAIGNPSPILTWFRMNGSDEQSWIHVQSSEFIDVYDNGSLFIRPFREYFKPIHAGSFICRAENAVGSIQTLPVQIKPQIYDTYEVEVKNPFGYEQSSVIVSCEISPPSASSYVNVIGWLEKYNNQIIQLDLKPKTKYNILANQNLIIHNLKRSDDNRSYACIVNNDIDNHTRQSRFKSLRVRNRSPFGPELSMKNHTEYQAQVGNTIELPCGIASLSTNAPISWLKDGIEIADVEEKIYNNSLIFEISSSKDSGNYMCQIDDESIGRMTSTTAVKVNLPIQCEINVEQETINAGSDTELICRINSIKNSPIQWHWYHNSNLLSNQLNQYMIINATREHMGMYQCCSISSSLHSSSCCAQTQIRVINSPPFILKDRQTNSDNIIILPEIILHNSIDLNFTIYADPTPEINIFKDGQILIRNYSINYQTSGDISLHYPIYIYNLSSTGLYECVIENSLGLISLSKHININKQKPFIQPLTNLIIRSDEQFTLTCYGSGQPNLQLQWIDQSNNRIVNTSSISPILFTSTNTKSTIYACQAVNPYGRISSQLFVTIQVPAKILLVTSNQTVIINSKFKINCLAEGDHELELILKDPLLNKLNTIENRSENKKKLSFMFDNIQMSDSGLYECYANNNYSEDYSIFEIIVQNVPDRIENIFIEDSEQIFWMKPFDGNSKIFKYILRIQSRQGLSWSNESMIIIDDSDVTNYRFENIFSKCMISLTIQAVNDIGASLPSEPIHFQINTKQLEIAPYNLTAISISSKSLVLTWQYPSFHACNDSFMNFVIEISDQYNQTMIKTHNYHSTVFTISQLKSVTLYTFVIYAVNELGPSPKSKPLKIKTSESVPLAMVADLTATLYNSSTVYITWNFQHDEFQYLNGNFRTFAVTIYENFNMSTLTVVETVKTNLVLHNLHSSSQYYVSVVVCNYIDCGPSSTSIDVITPLSTSVEVFDTTTTIIHPINKPFILNCPYANNNSFHSTYPKVSKTHSEYQCGSKLIHIQYYDKPSSIRVNIHYTTPNEIGLKIFYPPEIIEIVTITYKIKDHSFMNELNISPPLTNIRLTNLSCGSIYEIMIYTSNQAGFSTTAYIIAKTDGSTPSLYQSKDLIRAVSNNYIILDMTKWIINECPILSFEIEIIPIKNSDGNNLNRYFSFKNELNEIKIDHLQSEHDYQLNIKINSQPGENFQIISFRTAEDTNQINIKYSQRIFLVLLAMILFMLTLLFIFILVKLCQKRRIKTESFIHRNIMLKPTLNSTYSNNNDRHQPMWAETEIDFTIENDKNKKRSTSFTSEDSQGNINPYAVTGDTVNHKYKYDLGSIWQEYDHCQLNDTDRHPSATSSERYFRPIILESSLSNDHNSSNPCPRPIEKHSLTNILSTVSSSENKLFSAFVYVSTSKPITKRMSNNDHSLSSADSGVHSSYTQSPRCQSHHFSYDHSLLSKQDNPLYATYDETFSEQINLDLCRRQKYSLV</sequence>
<dbReference type="GO" id="GO:0098609">
    <property type="term" value="P:cell-cell adhesion"/>
    <property type="evidence" value="ECO:0007669"/>
    <property type="project" value="TreeGrafter"/>
</dbReference>
<dbReference type="InterPro" id="IPR013783">
    <property type="entry name" value="Ig-like_fold"/>
</dbReference>
<accession>A0A815PQP9</accession>
<dbReference type="PROSITE" id="PS50835">
    <property type="entry name" value="IG_LIKE"/>
    <property type="match status" value="6"/>
</dbReference>
<evidence type="ECO:0000313" key="8">
    <source>
        <dbReference type="EMBL" id="CAF1452060.1"/>
    </source>
</evidence>
<keyword evidence="4" id="KW-0812">Transmembrane</keyword>
<dbReference type="InterPro" id="IPR003961">
    <property type="entry name" value="FN3_dom"/>
</dbReference>
<dbReference type="PROSITE" id="PS50853">
    <property type="entry name" value="FN3"/>
    <property type="match status" value="3"/>
</dbReference>
<dbReference type="Gene3D" id="2.60.40.10">
    <property type="entry name" value="Immunoglobulins"/>
    <property type="match status" value="10"/>
</dbReference>
<feature type="domain" description="Fibronectin type-III" evidence="7">
    <location>
        <begin position="895"/>
        <end position="990"/>
    </location>
</feature>
<evidence type="ECO:0000259" key="7">
    <source>
        <dbReference type="PROSITE" id="PS50853"/>
    </source>
</evidence>
<dbReference type="Pfam" id="PF00041">
    <property type="entry name" value="fn3"/>
    <property type="match status" value="1"/>
</dbReference>
<dbReference type="Proteomes" id="UP000663855">
    <property type="component" value="Unassembled WGS sequence"/>
</dbReference>
<feature type="domain" description="Ig-like" evidence="6">
    <location>
        <begin position="605"/>
        <end position="688"/>
    </location>
</feature>
<feature type="domain" description="Ig-like" evidence="6">
    <location>
        <begin position="27"/>
        <end position="126"/>
    </location>
</feature>
<protein>
    <submittedName>
        <fullName evidence="8">Uncharacterized protein</fullName>
    </submittedName>
</protein>
<organism evidence="8 9">
    <name type="scientific">Rotaria magnacalcarata</name>
    <dbReference type="NCBI Taxonomy" id="392030"/>
    <lineage>
        <taxon>Eukaryota</taxon>
        <taxon>Metazoa</taxon>
        <taxon>Spiralia</taxon>
        <taxon>Gnathifera</taxon>
        <taxon>Rotifera</taxon>
        <taxon>Eurotatoria</taxon>
        <taxon>Bdelloidea</taxon>
        <taxon>Philodinida</taxon>
        <taxon>Philodinidae</taxon>
        <taxon>Rotaria</taxon>
    </lineage>
</organism>
<dbReference type="PANTHER" id="PTHR44170:SF54">
    <property type="entry name" value="FI24025P1"/>
    <property type="match status" value="1"/>
</dbReference>
<feature type="domain" description="Ig-like" evidence="6">
    <location>
        <begin position="522"/>
        <end position="601"/>
    </location>
</feature>
<feature type="domain" description="Ig-like" evidence="6">
    <location>
        <begin position="239"/>
        <end position="327"/>
    </location>
</feature>
<dbReference type="InterPro" id="IPR036179">
    <property type="entry name" value="Ig-like_dom_sf"/>
</dbReference>